<dbReference type="Pfam" id="PF08239">
    <property type="entry name" value="SH3_3"/>
    <property type="match status" value="1"/>
</dbReference>
<evidence type="ECO:0000313" key="3">
    <source>
        <dbReference type="EMBL" id="QPC83665.1"/>
    </source>
</evidence>
<dbReference type="Proteomes" id="UP000594468">
    <property type="component" value="Chromosome"/>
</dbReference>
<sequence>MIKKLRLIPLFVLLIFGATVAVAQDDVDIEPEACMALVEQAYSVTQDACEATGRDEACYGNIRLDATPDSLNFEQTGDLVNVADIESLRLSSMNIDNEEWGVSLLRLRANLPEEDTTQNVELLLFGNVEISQDVDSIDTAAETAPPVTIDITAGNNINVRSTASTSGAVIGVVDGGATVTANARNEAGDWVRINIAEEDATPEYGWVFVSLFTVDGDVNTLSVAAPEDTVIEEQTSDPVYGPMQAFLFTSGGEDRPCDEAPDSGLMIQTPDGAGAIDFLVNEVAISLGSTAYLQAVPSDVMTVSLVEGSAVVSVGNDSVMVTAGTQAIIPLDASGIAAGAPTVQAYADASVDALPLQLLEIGQLEPSIRIVRTNYGGEQGPDIIGLDACDASITATVEPETLATYIDFVATAGTTLTVSTSGGGTVGGRWSAMEDLGLVESRGNFIIIRASSIPDPDFAVYDITVGSGSDKTLSVTFPFNVVEGTLYVGASNLGMSEVSGGPGGGTYLFDGFPFTITCS</sequence>
<keyword evidence="1" id="KW-0732">Signal</keyword>
<dbReference type="RefSeq" id="WP_195171729.1">
    <property type="nucleotide sequence ID" value="NZ_CP062983.1"/>
</dbReference>
<evidence type="ECO:0000259" key="2">
    <source>
        <dbReference type="Pfam" id="PF08239"/>
    </source>
</evidence>
<dbReference type="KEGG" id="pmet:G4Y79_04590"/>
<feature type="signal peptide" evidence="1">
    <location>
        <begin position="1"/>
        <end position="23"/>
    </location>
</feature>
<feature type="domain" description="SH3b" evidence="2">
    <location>
        <begin position="156"/>
        <end position="210"/>
    </location>
</feature>
<dbReference type="AlphaFoldDB" id="A0A7S8EB06"/>
<keyword evidence="4" id="KW-1185">Reference proteome</keyword>
<proteinExistence type="predicted"/>
<dbReference type="InterPro" id="IPR003646">
    <property type="entry name" value="SH3-like_bac-type"/>
</dbReference>
<name>A0A7S8EB06_9CHLR</name>
<evidence type="ECO:0000256" key="1">
    <source>
        <dbReference type="SAM" id="SignalP"/>
    </source>
</evidence>
<evidence type="ECO:0000313" key="4">
    <source>
        <dbReference type="Proteomes" id="UP000594468"/>
    </source>
</evidence>
<feature type="chain" id="PRO_5032280576" evidence="1">
    <location>
        <begin position="24"/>
        <end position="519"/>
    </location>
</feature>
<dbReference type="EMBL" id="CP062983">
    <property type="protein sequence ID" value="QPC83665.1"/>
    <property type="molecule type" value="Genomic_DNA"/>
</dbReference>
<dbReference type="Gene3D" id="2.30.30.40">
    <property type="entry name" value="SH3 Domains"/>
    <property type="match status" value="1"/>
</dbReference>
<accession>A0A7S8EB06</accession>
<organism evidence="3 4">
    <name type="scientific">Phototrophicus methaneseepsis</name>
    <dbReference type="NCBI Taxonomy" id="2710758"/>
    <lineage>
        <taxon>Bacteria</taxon>
        <taxon>Bacillati</taxon>
        <taxon>Chloroflexota</taxon>
        <taxon>Candidatus Thermofontia</taxon>
        <taxon>Phototrophicales</taxon>
        <taxon>Phototrophicaceae</taxon>
        <taxon>Phototrophicus</taxon>
    </lineage>
</organism>
<gene>
    <name evidence="3" type="ORF">G4Y79_04590</name>
</gene>
<reference evidence="3 4" key="1">
    <citation type="submission" date="2020-02" db="EMBL/GenBank/DDBJ databases">
        <authorList>
            <person name="Zheng R.K."/>
            <person name="Sun C.M."/>
        </authorList>
    </citation>
    <scope>NUCLEOTIDE SEQUENCE [LARGE SCALE GENOMIC DNA]</scope>
    <source>
        <strain evidence="4">rifampicinis</strain>
    </source>
</reference>
<protein>
    <submittedName>
        <fullName evidence="3">SH3 domain-containing protein</fullName>
    </submittedName>
</protein>